<accession>A0A918MZH0</accession>
<reference evidence="1" key="2">
    <citation type="submission" date="2020-09" db="EMBL/GenBank/DDBJ databases">
        <authorList>
            <person name="Sun Q."/>
            <person name="Kim S."/>
        </authorList>
    </citation>
    <scope>NUCLEOTIDE SEQUENCE</scope>
    <source>
        <strain evidence="1">KCTC 22164</strain>
    </source>
</reference>
<evidence type="ECO:0000313" key="1">
    <source>
        <dbReference type="EMBL" id="GGW87257.1"/>
    </source>
</evidence>
<dbReference type="EMBL" id="BMXP01000004">
    <property type="protein sequence ID" value="GGW87257.1"/>
    <property type="molecule type" value="Genomic_DNA"/>
</dbReference>
<dbReference type="Proteomes" id="UP000631300">
    <property type="component" value="Unassembled WGS sequence"/>
</dbReference>
<dbReference type="RefSeq" id="WP_189406291.1">
    <property type="nucleotide sequence ID" value="NZ_BMXP01000004.1"/>
</dbReference>
<dbReference type="AlphaFoldDB" id="A0A918MZH0"/>
<protein>
    <recommendedName>
        <fullName evidence="3">DUF2384 domain-containing protein</fullName>
    </recommendedName>
</protein>
<name>A0A918MZH0_9ALTE</name>
<gene>
    <name evidence="1" type="ORF">GCM10007391_21420</name>
</gene>
<proteinExistence type="predicted"/>
<sequence>MKTSSQKQAQKLANQLGISLQEFCAQIGVSSSKENLDSETVSAVITIMDEVNPWFESLLDAWVWFTSSRIKGFGDMSPSEVFRQRGKAGADSILEYVASKNMGGFE</sequence>
<organism evidence="1 2">
    <name type="scientific">Alteromonas halophila</name>
    <dbReference type="NCBI Taxonomy" id="516698"/>
    <lineage>
        <taxon>Bacteria</taxon>
        <taxon>Pseudomonadati</taxon>
        <taxon>Pseudomonadota</taxon>
        <taxon>Gammaproteobacteria</taxon>
        <taxon>Alteromonadales</taxon>
        <taxon>Alteromonadaceae</taxon>
        <taxon>Alteromonas/Salinimonas group</taxon>
        <taxon>Alteromonas</taxon>
    </lineage>
</organism>
<evidence type="ECO:0000313" key="2">
    <source>
        <dbReference type="Proteomes" id="UP000631300"/>
    </source>
</evidence>
<keyword evidence="2" id="KW-1185">Reference proteome</keyword>
<evidence type="ECO:0008006" key="3">
    <source>
        <dbReference type="Google" id="ProtNLM"/>
    </source>
</evidence>
<comment type="caution">
    <text evidence="1">The sequence shown here is derived from an EMBL/GenBank/DDBJ whole genome shotgun (WGS) entry which is preliminary data.</text>
</comment>
<reference evidence="1" key="1">
    <citation type="journal article" date="2014" name="Int. J. Syst. Evol. Microbiol.">
        <title>Complete genome sequence of Corynebacterium casei LMG S-19264T (=DSM 44701T), isolated from a smear-ripened cheese.</title>
        <authorList>
            <consortium name="US DOE Joint Genome Institute (JGI-PGF)"/>
            <person name="Walter F."/>
            <person name="Albersmeier A."/>
            <person name="Kalinowski J."/>
            <person name="Ruckert C."/>
        </authorList>
    </citation>
    <scope>NUCLEOTIDE SEQUENCE</scope>
    <source>
        <strain evidence="1">KCTC 22164</strain>
    </source>
</reference>